<comment type="caution">
    <text evidence="1">The sequence shown here is derived from an EMBL/GenBank/DDBJ whole genome shotgun (WGS) entry which is preliminary data.</text>
</comment>
<dbReference type="EMBL" id="MHSS01000004">
    <property type="protein sequence ID" value="OHA48725.1"/>
    <property type="molecule type" value="Genomic_DNA"/>
</dbReference>
<evidence type="ECO:0000313" key="2">
    <source>
        <dbReference type="Proteomes" id="UP000177629"/>
    </source>
</evidence>
<organism evidence="1 2">
    <name type="scientific">Candidatus Terrybacteria bacterium RIFCSPHIGHO2_01_FULL_48_17</name>
    <dbReference type="NCBI Taxonomy" id="1802362"/>
    <lineage>
        <taxon>Bacteria</taxon>
        <taxon>Candidatus Terryibacteriota</taxon>
    </lineage>
</organism>
<dbReference type="Proteomes" id="UP000177629">
    <property type="component" value="Unassembled WGS sequence"/>
</dbReference>
<dbReference type="AlphaFoldDB" id="A0A1G2PK46"/>
<name>A0A1G2PK46_9BACT</name>
<dbReference type="STRING" id="1802362.A2806_01205"/>
<evidence type="ECO:0000313" key="1">
    <source>
        <dbReference type="EMBL" id="OHA48725.1"/>
    </source>
</evidence>
<accession>A0A1G2PK46</accession>
<proteinExistence type="predicted"/>
<sequence>MPYSFRKALEERKTHSAALRQAEEWRDIKHAWQMATRVVFGKKHNIFRTLRIVRFSNGTLEVACGHAAECASARLQERELLSALNRILGETLTVHSLRFHLEG</sequence>
<evidence type="ECO:0008006" key="3">
    <source>
        <dbReference type="Google" id="ProtNLM"/>
    </source>
</evidence>
<gene>
    <name evidence="1" type="ORF">A2806_01205</name>
</gene>
<protein>
    <recommendedName>
        <fullName evidence="3">DUF721 domain-containing protein</fullName>
    </recommendedName>
</protein>
<reference evidence="1 2" key="1">
    <citation type="journal article" date="2016" name="Nat. Commun.">
        <title>Thousands of microbial genomes shed light on interconnected biogeochemical processes in an aquifer system.</title>
        <authorList>
            <person name="Anantharaman K."/>
            <person name="Brown C.T."/>
            <person name="Hug L.A."/>
            <person name="Sharon I."/>
            <person name="Castelle C.J."/>
            <person name="Probst A.J."/>
            <person name="Thomas B.C."/>
            <person name="Singh A."/>
            <person name="Wilkins M.J."/>
            <person name="Karaoz U."/>
            <person name="Brodie E.L."/>
            <person name="Williams K.H."/>
            <person name="Hubbard S.S."/>
            <person name="Banfield J.F."/>
        </authorList>
    </citation>
    <scope>NUCLEOTIDE SEQUENCE [LARGE SCALE GENOMIC DNA]</scope>
</reference>